<keyword evidence="2" id="KW-1185">Reference proteome</keyword>
<gene>
    <name evidence="1" type="ORF">EVAR_12141_1</name>
</gene>
<evidence type="ECO:0000313" key="1">
    <source>
        <dbReference type="EMBL" id="GBP25664.1"/>
    </source>
</evidence>
<evidence type="ECO:0000313" key="2">
    <source>
        <dbReference type="Proteomes" id="UP000299102"/>
    </source>
</evidence>
<comment type="caution">
    <text evidence="1">The sequence shown here is derived from an EMBL/GenBank/DDBJ whole genome shotgun (WGS) entry which is preliminary data.</text>
</comment>
<accession>A0A4C1UIE8</accession>
<protein>
    <submittedName>
        <fullName evidence="1">Uncharacterized protein</fullName>
    </submittedName>
</protein>
<proteinExistence type="predicted"/>
<name>A0A4C1UIE8_EUMVA</name>
<reference evidence="1 2" key="1">
    <citation type="journal article" date="2019" name="Commun. Biol.">
        <title>The bagworm genome reveals a unique fibroin gene that provides high tensile strength.</title>
        <authorList>
            <person name="Kono N."/>
            <person name="Nakamura H."/>
            <person name="Ohtoshi R."/>
            <person name="Tomita M."/>
            <person name="Numata K."/>
            <person name="Arakawa K."/>
        </authorList>
    </citation>
    <scope>NUCLEOTIDE SEQUENCE [LARGE SCALE GENOMIC DNA]</scope>
</reference>
<dbReference type="EMBL" id="BGZK01000171">
    <property type="protein sequence ID" value="GBP25664.1"/>
    <property type="molecule type" value="Genomic_DNA"/>
</dbReference>
<sequence length="143" mass="15343">MGTLTLRWRAHARDLLGGMGYALARRRAAFLALSSISTSKVEVFGDLCSPEPSFVLTHCPDVGGLISRIRDGGLSCIAALKCFDASSLGLPLNQCDVEDFRLMLESSERFLSLRRPKVEGSVRSGAPGIINIQVWPAGPDVPG</sequence>
<organism evidence="1 2">
    <name type="scientific">Eumeta variegata</name>
    <name type="common">Bagworm moth</name>
    <name type="synonym">Eumeta japonica</name>
    <dbReference type="NCBI Taxonomy" id="151549"/>
    <lineage>
        <taxon>Eukaryota</taxon>
        <taxon>Metazoa</taxon>
        <taxon>Ecdysozoa</taxon>
        <taxon>Arthropoda</taxon>
        <taxon>Hexapoda</taxon>
        <taxon>Insecta</taxon>
        <taxon>Pterygota</taxon>
        <taxon>Neoptera</taxon>
        <taxon>Endopterygota</taxon>
        <taxon>Lepidoptera</taxon>
        <taxon>Glossata</taxon>
        <taxon>Ditrysia</taxon>
        <taxon>Tineoidea</taxon>
        <taxon>Psychidae</taxon>
        <taxon>Oiketicinae</taxon>
        <taxon>Eumeta</taxon>
    </lineage>
</organism>
<dbReference type="Proteomes" id="UP000299102">
    <property type="component" value="Unassembled WGS sequence"/>
</dbReference>
<dbReference type="AlphaFoldDB" id="A0A4C1UIE8"/>